<organism evidence="1 2">
    <name type="scientific">Effrenium voratum</name>
    <dbReference type="NCBI Taxonomy" id="2562239"/>
    <lineage>
        <taxon>Eukaryota</taxon>
        <taxon>Sar</taxon>
        <taxon>Alveolata</taxon>
        <taxon>Dinophyceae</taxon>
        <taxon>Suessiales</taxon>
        <taxon>Symbiodiniaceae</taxon>
        <taxon>Effrenium</taxon>
    </lineage>
</organism>
<evidence type="ECO:0000313" key="1">
    <source>
        <dbReference type="EMBL" id="CAJ1404126.1"/>
    </source>
</evidence>
<comment type="caution">
    <text evidence="1">The sequence shown here is derived from an EMBL/GenBank/DDBJ whole genome shotgun (WGS) entry which is preliminary data.</text>
</comment>
<dbReference type="AlphaFoldDB" id="A0AA36JEC4"/>
<accession>A0AA36JEC4</accession>
<reference evidence="1" key="1">
    <citation type="submission" date="2023-08" db="EMBL/GenBank/DDBJ databases">
        <authorList>
            <person name="Chen Y."/>
            <person name="Shah S."/>
            <person name="Dougan E. K."/>
            <person name="Thang M."/>
            <person name="Chan C."/>
        </authorList>
    </citation>
    <scope>NUCLEOTIDE SEQUENCE</scope>
</reference>
<dbReference type="Proteomes" id="UP001178507">
    <property type="component" value="Unassembled WGS sequence"/>
</dbReference>
<evidence type="ECO:0000313" key="2">
    <source>
        <dbReference type="Proteomes" id="UP001178507"/>
    </source>
</evidence>
<proteinExistence type="predicted"/>
<keyword evidence="2" id="KW-1185">Reference proteome</keyword>
<gene>
    <name evidence="1" type="ORF">EVOR1521_LOCUS26643</name>
</gene>
<sequence>DGGGWSHQCGGGRAELPQGIIHSQMDAKACKIDGEALLIEDDKQMAPEGDILMFRMIMIYITTKTDLWKRLKQTENLREWTFFGRETLEAL</sequence>
<protein>
    <submittedName>
        <fullName evidence="1">Uncharacterized protein</fullName>
    </submittedName>
</protein>
<name>A0AA36JEC4_9DINO</name>
<feature type="non-terminal residue" evidence="1">
    <location>
        <position position="91"/>
    </location>
</feature>
<dbReference type="EMBL" id="CAUJNA010003526">
    <property type="protein sequence ID" value="CAJ1404126.1"/>
    <property type="molecule type" value="Genomic_DNA"/>
</dbReference>
<feature type="non-terminal residue" evidence="1">
    <location>
        <position position="1"/>
    </location>
</feature>